<dbReference type="GO" id="GO:1901135">
    <property type="term" value="P:carbohydrate derivative metabolic process"/>
    <property type="evidence" value="ECO:0007669"/>
    <property type="project" value="InterPro"/>
</dbReference>
<dbReference type="STRING" id="661478.OP10G_3927"/>
<dbReference type="EMBL" id="CP007139">
    <property type="protein sequence ID" value="AIE87295.1"/>
    <property type="molecule type" value="Genomic_DNA"/>
</dbReference>
<feature type="domain" description="SIS" evidence="3">
    <location>
        <begin position="27"/>
        <end position="169"/>
    </location>
</feature>
<dbReference type="SUPFAM" id="SSF53697">
    <property type="entry name" value="SIS domain"/>
    <property type="match status" value="1"/>
</dbReference>
<keyword evidence="2" id="KW-0812">Transmembrane</keyword>
<keyword evidence="2" id="KW-1133">Transmembrane helix</keyword>
<dbReference type="GO" id="GO:0097367">
    <property type="term" value="F:carbohydrate derivative binding"/>
    <property type="evidence" value="ECO:0007669"/>
    <property type="project" value="InterPro"/>
</dbReference>
<reference evidence="4 5" key="1">
    <citation type="journal article" date="2014" name="PLoS ONE">
        <title>The first complete genome sequence of the class fimbriimonadia in the phylum armatimonadetes.</title>
        <authorList>
            <person name="Hu Z.Y."/>
            <person name="Wang Y.Z."/>
            <person name="Im W.T."/>
            <person name="Wang S.Y."/>
            <person name="Zhao G.P."/>
            <person name="Zheng H.J."/>
            <person name="Quan Z.X."/>
        </authorList>
    </citation>
    <scope>NUCLEOTIDE SEQUENCE [LARGE SCALE GENOMIC DNA]</scope>
    <source>
        <strain evidence="4">Gsoil 348</strain>
    </source>
</reference>
<gene>
    <name evidence="4" type="ORF">OP10G_3927</name>
</gene>
<dbReference type="InterPro" id="IPR035490">
    <property type="entry name" value="GlmS/FrlB_SIS"/>
</dbReference>
<evidence type="ECO:0000259" key="3">
    <source>
        <dbReference type="PROSITE" id="PS51464"/>
    </source>
</evidence>
<dbReference type="InterPro" id="IPR046348">
    <property type="entry name" value="SIS_dom_sf"/>
</dbReference>
<dbReference type="HOGENOM" id="CLU_012520_2_1_0"/>
<sequence>MEQEIREQPDLLAKNAAGYFESAREATRQAVGDRGFDMVLLAARGSSDNAALYARYLIEVFLGIPAMLAAPSVITQFHRRIRYPRCLAIGISQSGAAPDVAEVLAAMREDGHATLAITNTAGSRLTREADHSILMNCGAENSVAATKTYSASLLALYQVVRALGGELPDPADLLPNDAWIETARNAAVESSGTAVRCQPVFALGRTFGFSTCQEAALKLMECALIPCKAYSSADFEHGPKALAGHGSAIISFDGPKPDLAAQGCAIVQAPECRVEHEPLEPLWDAMFGQWLALSAARARGLDPDRPQHIRKVTETL</sequence>
<feature type="transmembrane region" description="Helical" evidence="2">
    <location>
        <begin position="53"/>
        <end position="75"/>
    </location>
</feature>
<keyword evidence="2" id="KW-0472">Membrane</keyword>
<dbReference type="Pfam" id="PF01380">
    <property type="entry name" value="SIS"/>
    <property type="match status" value="1"/>
</dbReference>
<evidence type="ECO:0000313" key="5">
    <source>
        <dbReference type="Proteomes" id="UP000027982"/>
    </source>
</evidence>
<dbReference type="KEGG" id="fgi:OP10G_3927"/>
<evidence type="ECO:0000256" key="1">
    <source>
        <dbReference type="ARBA" id="ARBA00022737"/>
    </source>
</evidence>
<protein>
    <submittedName>
        <fullName evidence="4">Glutamine--fructose-6-phosphate transaminase</fullName>
    </submittedName>
</protein>
<dbReference type="InterPro" id="IPR035466">
    <property type="entry name" value="GlmS/AgaS_SIS"/>
</dbReference>
<dbReference type="Proteomes" id="UP000027982">
    <property type="component" value="Chromosome"/>
</dbReference>
<evidence type="ECO:0000256" key="2">
    <source>
        <dbReference type="SAM" id="Phobius"/>
    </source>
</evidence>
<dbReference type="Gene3D" id="3.40.50.10490">
    <property type="entry name" value="Glucose-6-phosphate isomerase like protein, domain 1"/>
    <property type="match status" value="2"/>
</dbReference>
<keyword evidence="5" id="KW-1185">Reference proteome</keyword>
<evidence type="ECO:0000313" key="4">
    <source>
        <dbReference type="EMBL" id="AIE87295.1"/>
    </source>
</evidence>
<dbReference type="PANTHER" id="PTHR10937">
    <property type="entry name" value="GLUCOSAMINE--FRUCTOSE-6-PHOSPHATE AMINOTRANSFERASE, ISOMERIZING"/>
    <property type="match status" value="1"/>
</dbReference>
<dbReference type="AlphaFoldDB" id="A0A068NWY6"/>
<dbReference type="eggNOG" id="COG0449">
    <property type="taxonomic scope" value="Bacteria"/>
</dbReference>
<dbReference type="InterPro" id="IPR001347">
    <property type="entry name" value="SIS_dom"/>
</dbReference>
<dbReference type="PROSITE" id="PS51464">
    <property type="entry name" value="SIS"/>
    <property type="match status" value="1"/>
</dbReference>
<dbReference type="PANTHER" id="PTHR10937:SF8">
    <property type="entry name" value="AMINOTRANSFERASE-RELATED"/>
    <property type="match status" value="1"/>
</dbReference>
<organism evidence="4 5">
    <name type="scientific">Fimbriimonas ginsengisoli Gsoil 348</name>
    <dbReference type="NCBI Taxonomy" id="661478"/>
    <lineage>
        <taxon>Bacteria</taxon>
        <taxon>Bacillati</taxon>
        <taxon>Armatimonadota</taxon>
        <taxon>Fimbriimonadia</taxon>
        <taxon>Fimbriimonadales</taxon>
        <taxon>Fimbriimonadaceae</taxon>
        <taxon>Fimbriimonas</taxon>
    </lineage>
</organism>
<name>A0A068NWY6_FIMGI</name>
<keyword evidence="1" id="KW-0677">Repeat</keyword>
<dbReference type="CDD" id="cd05009">
    <property type="entry name" value="SIS_GlmS_GlmD_2"/>
    <property type="match status" value="1"/>
</dbReference>
<dbReference type="CDD" id="cd05008">
    <property type="entry name" value="SIS_GlmS_GlmD_1"/>
    <property type="match status" value="1"/>
</dbReference>
<proteinExistence type="predicted"/>
<accession>A0A068NWY6</accession>